<proteinExistence type="predicted"/>
<dbReference type="EMBL" id="KK117600">
    <property type="protein sequence ID" value="KFM70910.1"/>
    <property type="molecule type" value="Genomic_DNA"/>
</dbReference>
<evidence type="ECO:0000313" key="2">
    <source>
        <dbReference type="Proteomes" id="UP000054359"/>
    </source>
</evidence>
<evidence type="ECO:0000313" key="1">
    <source>
        <dbReference type="EMBL" id="KFM70910.1"/>
    </source>
</evidence>
<feature type="non-terminal residue" evidence="1">
    <location>
        <position position="55"/>
    </location>
</feature>
<name>A0A087U0M1_STEMI</name>
<dbReference type="Proteomes" id="UP000054359">
    <property type="component" value="Unassembled WGS sequence"/>
</dbReference>
<keyword evidence="2" id="KW-1185">Reference proteome</keyword>
<reference evidence="1 2" key="1">
    <citation type="submission" date="2013-11" db="EMBL/GenBank/DDBJ databases">
        <title>Genome sequencing of Stegodyphus mimosarum.</title>
        <authorList>
            <person name="Bechsgaard J."/>
        </authorList>
    </citation>
    <scope>NUCLEOTIDE SEQUENCE [LARGE SCALE GENOMIC DNA]</scope>
</reference>
<sequence length="55" mass="5834">MSGGNTLSIGTASFAFTRVYAVFYTISCKRTNSAVRAVTITVAVVSLTSSVRITR</sequence>
<organism evidence="1 2">
    <name type="scientific">Stegodyphus mimosarum</name>
    <name type="common">African social velvet spider</name>
    <dbReference type="NCBI Taxonomy" id="407821"/>
    <lineage>
        <taxon>Eukaryota</taxon>
        <taxon>Metazoa</taxon>
        <taxon>Ecdysozoa</taxon>
        <taxon>Arthropoda</taxon>
        <taxon>Chelicerata</taxon>
        <taxon>Arachnida</taxon>
        <taxon>Araneae</taxon>
        <taxon>Araneomorphae</taxon>
        <taxon>Entelegynae</taxon>
        <taxon>Eresoidea</taxon>
        <taxon>Eresidae</taxon>
        <taxon>Stegodyphus</taxon>
    </lineage>
</organism>
<accession>A0A087U0M1</accession>
<dbReference type="AlphaFoldDB" id="A0A087U0M1"/>
<gene>
    <name evidence="1" type="ORF">X975_26660</name>
</gene>
<protein>
    <submittedName>
        <fullName evidence="1">Uncharacterized protein</fullName>
    </submittedName>
</protein>